<dbReference type="Proteomes" id="UP000679226">
    <property type="component" value="Chromosome"/>
</dbReference>
<dbReference type="AlphaFoldDB" id="A0A975KDN9"/>
<dbReference type="Gene3D" id="1.10.357.10">
    <property type="entry name" value="Tetracycline Repressor, domain 2"/>
    <property type="match status" value="1"/>
</dbReference>
<reference evidence="4" key="1">
    <citation type="journal article" date="2021" name="PLoS Genet.">
        <title>Mobile Type VI secretion system loci of the gut Bacteroidales display extensive intra-ecosystem transfer, multi-species spread and geographical clustering.</title>
        <authorList>
            <person name="Garcia-Bayona L."/>
            <person name="Coyne M.J."/>
            <person name="Comstock L.E."/>
        </authorList>
    </citation>
    <scope>NUCLEOTIDE SEQUENCE</scope>
    <source>
        <strain evidence="4">CL11T00C20</strain>
    </source>
</reference>
<dbReference type="EMBL" id="CP072227">
    <property type="protein sequence ID" value="QUT44058.1"/>
    <property type="molecule type" value="Genomic_DNA"/>
</dbReference>
<evidence type="ECO:0000313" key="5">
    <source>
        <dbReference type="Proteomes" id="UP000679226"/>
    </source>
</evidence>
<accession>A0A975KDN9</accession>
<sequence length="217" mass="25065">MEYDGLRYIKIYSTGASASSLGIPLPRWGVDCICAIFYNIGSRMDPNLKQRIIEEAYRLFITKGMKQTSFCDVAVAVHKSKGAVIHYFPSKKKLIDAVVRMRFFPDSQISCEMYSLADKDWNEFLRQYRNPIERVINSFPEHLNGNLLICYMQFVSSAHEYMDEFPQMYQQLLVREQDFLSNVAYGHKISLKDAKAFSRQALNTSIGKTFLGMFSEI</sequence>
<protein>
    <submittedName>
        <fullName evidence="4">TetR protein often associated with Bacteriodales T6SS loci</fullName>
    </submittedName>
</protein>
<dbReference type="PROSITE" id="PS50977">
    <property type="entry name" value="HTH_TETR_2"/>
    <property type="match status" value="1"/>
</dbReference>
<dbReference type="InterPro" id="IPR009057">
    <property type="entry name" value="Homeodomain-like_sf"/>
</dbReference>
<name>A0A975KDN9_9BACE</name>
<dbReference type="InterPro" id="IPR001647">
    <property type="entry name" value="HTH_TetR"/>
</dbReference>
<feature type="DNA-binding region" description="H-T-H motif" evidence="2">
    <location>
        <begin position="69"/>
        <end position="88"/>
    </location>
</feature>
<gene>
    <name evidence="4" type="ORF">INE88_00847</name>
</gene>
<dbReference type="Pfam" id="PF00440">
    <property type="entry name" value="TetR_N"/>
    <property type="match status" value="1"/>
</dbReference>
<evidence type="ECO:0000256" key="2">
    <source>
        <dbReference type="PROSITE-ProRule" id="PRU00335"/>
    </source>
</evidence>
<evidence type="ECO:0000259" key="3">
    <source>
        <dbReference type="PROSITE" id="PS50977"/>
    </source>
</evidence>
<keyword evidence="1 2" id="KW-0238">DNA-binding</keyword>
<feature type="domain" description="HTH tetR-type" evidence="3">
    <location>
        <begin position="46"/>
        <end position="106"/>
    </location>
</feature>
<evidence type="ECO:0000313" key="4">
    <source>
        <dbReference type="EMBL" id="QUT44058.1"/>
    </source>
</evidence>
<proteinExistence type="predicted"/>
<evidence type="ECO:0000256" key="1">
    <source>
        <dbReference type="ARBA" id="ARBA00023125"/>
    </source>
</evidence>
<dbReference type="GO" id="GO:0003677">
    <property type="term" value="F:DNA binding"/>
    <property type="evidence" value="ECO:0007669"/>
    <property type="project" value="UniProtKB-UniRule"/>
</dbReference>
<organism evidence="4 5">
    <name type="scientific">Bacteroides eggerthii</name>
    <dbReference type="NCBI Taxonomy" id="28111"/>
    <lineage>
        <taxon>Bacteria</taxon>
        <taxon>Pseudomonadati</taxon>
        <taxon>Bacteroidota</taxon>
        <taxon>Bacteroidia</taxon>
        <taxon>Bacteroidales</taxon>
        <taxon>Bacteroidaceae</taxon>
        <taxon>Bacteroides</taxon>
    </lineage>
</organism>
<dbReference type="SUPFAM" id="SSF46689">
    <property type="entry name" value="Homeodomain-like"/>
    <property type="match status" value="1"/>
</dbReference>
<dbReference type="KEGG" id="beg:INE88_00847"/>